<proteinExistence type="predicted"/>
<keyword evidence="3" id="KW-1185">Reference proteome</keyword>
<accession>A0A8T0IWU6</accession>
<dbReference type="Proteomes" id="UP000822688">
    <property type="component" value="Chromosome 2"/>
</dbReference>
<evidence type="ECO:0000256" key="1">
    <source>
        <dbReference type="SAM" id="Phobius"/>
    </source>
</evidence>
<feature type="transmembrane region" description="Helical" evidence="1">
    <location>
        <begin position="55"/>
        <end position="73"/>
    </location>
</feature>
<comment type="caution">
    <text evidence="2">The sequence shown here is derived from an EMBL/GenBank/DDBJ whole genome shotgun (WGS) entry which is preliminary data.</text>
</comment>
<dbReference type="EMBL" id="CM026422">
    <property type="protein sequence ID" value="KAG0587635.1"/>
    <property type="molecule type" value="Genomic_DNA"/>
</dbReference>
<evidence type="ECO:0000313" key="2">
    <source>
        <dbReference type="EMBL" id="KAG0587635.1"/>
    </source>
</evidence>
<evidence type="ECO:0000313" key="3">
    <source>
        <dbReference type="Proteomes" id="UP000822688"/>
    </source>
</evidence>
<gene>
    <name evidence="2" type="ORF">KC19_2G179200</name>
</gene>
<keyword evidence="1" id="KW-1133">Transmembrane helix</keyword>
<name>A0A8T0IWU6_CERPU</name>
<dbReference type="AlphaFoldDB" id="A0A8T0IWU6"/>
<reference evidence="2" key="1">
    <citation type="submission" date="2020-06" db="EMBL/GenBank/DDBJ databases">
        <title>WGS assembly of Ceratodon purpureus strain R40.</title>
        <authorList>
            <person name="Carey S.B."/>
            <person name="Jenkins J."/>
            <person name="Shu S."/>
            <person name="Lovell J.T."/>
            <person name="Sreedasyam A."/>
            <person name="Maumus F."/>
            <person name="Tiley G.P."/>
            <person name="Fernandez-Pozo N."/>
            <person name="Barry K."/>
            <person name="Chen C."/>
            <person name="Wang M."/>
            <person name="Lipzen A."/>
            <person name="Daum C."/>
            <person name="Saski C.A."/>
            <person name="Payton A.C."/>
            <person name="Mcbreen J.C."/>
            <person name="Conrad R.E."/>
            <person name="Kollar L.M."/>
            <person name="Olsson S."/>
            <person name="Huttunen S."/>
            <person name="Landis J.B."/>
            <person name="Wickett N.J."/>
            <person name="Johnson M.G."/>
            <person name="Rensing S.A."/>
            <person name="Grimwood J."/>
            <person name="Schmutz J."/>
            <person name="Mcdaniel S.F."/>
        </authorList>
    </citation>
    <scope>NUCLEOTIDE SEQUENCE</scope>
    <source>
        <strain evidence="2">R40</strain>
    </source>
</reference>
<keyword evidence="1" id="KW-0472">Membrane</keyword>
<protein>
    <submittedName>
        <fullName evidence="2">Uncharacterized protein</fullName>
    </submittedName>
</protein>
<sequence length="202" mass="22285">MLDDTHSNNLTKTLSSSEVGFGPTLTSLWSRYLAKLESSAFKEFSSNVDFFSRDSASIMAFVTTIFASSLLILTTSSKIRLPIAACTLERATLHNSRLNPKEETYSATFANVIAACIHASLQKPWTKPLTCLAKANRNLEVSTHLAMFRIEQRASARESTMNEHALQTAASSLLARYPHCSLLNFGEDIPCTASKQHFASFK</sequence>
<organism evidence="2 3">
    <name type="scientific">Ceratodon purpureus</name>
    <name type="common">Fire moss</name>
    <name type="synonym">Dicranum purpureum</name>
    <dbReference type="NCBI Taxonomy" id="3225"/>
    <lineage>
        <taxon>Eukaryota</taxon>
        <taxon>Viridiplantae</taxon>
        <taxon>Streptophyta</taxon>
        <taxon>Embryophyta</taxon>
        <taxon>Bryophyta</taxon>
        <taxon>Bryophytina</taxon>
        <taxon>Bryopsida</taxon>
        <taxon>Dicranidae</taxon>
        <taxon>Pseudoditrichales</taxon>
        <taxon>Ditrichaceae</taxon>
        <taxon>Ceratodon</taxon>
    </lineage>
</organism>
<keyword evidence="1" id="KW-0812">Transmembrane</keyword>